<feature type="compositionally biased region" description="Polar residues" evidence="1">
    <location>
        <begin position="369"/>
        <end position="379"/>
    </location>
</feature>
<dbReference type="Proteomes" id="UP000245207">
    <property type="component" value="Unassembled WGS sequence"/>
</dbReference>
<evidence type="ECO:0000256" key="1">
    <source>
        <dbReference type="SAM" id="MobiDB-lite"/>
    </source>
</evidence>
<dbReference type="OrthoDB" id="1938430at2759"/>
<feature type="region of interest" description="Disordered" evidence="1">
    <location>
        <begin position="1"/>
        <end position="96"/>
    </location>
</feature>
<evidence type="ECO:0000313" key="3">
    <source>
        <dbReference type="Proteomes" id="UP000245207"/>
    </source>
</evidence>
<comment type="caution">
    <text evidence="2">The sequence shown here is derived from an EMBL/GenBank/DDBJ whole genome shotgun (WGS) entry which is preliminary data.</text>
</comment>
<keyword evidence="2" id="KW-0548">Nucleotidyltransferase</keyword>
<protein>
    <submittedName>
        <fullName evidence="2">Reverse transcriptase domain, Reverse transcriptase zinc-binding domain protein</fullName>
    </submittedName>
</protein>
<proteinExistence type="predicted"/>
<gene>
    <name evidence="2" type="ORF">CTI12_AA280430</name>
</gene>
<reference evidence="2 3" key="1">
    <citation type="journal article" date="2018" name="Mol. Plant">
        <title>The genome of Artemisia annua provides insight into the evolution of Asteraceae family and artemisinin biosynthesis.</title>
        <authorList>
            <person name="Shen Q."/>
            <person name="Zhang L."/>
            <person name="Liao Z."/>
            <person name="Wang S."/>
            <person name="Yan T."/>
            <person name="Shi P."/>
            <person name="Liu M."/>
            <person name="Fu X."/>
            <person name="Pan Q."/>
            <person name="Wang Y."/>
            <person name="Lv Z."/>
            <person name="Lu X."/>
            <person name="Zhang F."/>
            <person name="Jiang W."/>
            <person name="Ma Y."/>
            <person name="Chen M."/>
            <person name="Hao X."/>
            <person name="Li L."/>
            <person name="Tang Y."/>
            <person name="Lv G."/>
            <person name="Zhou Y."/>
            <person name="Sun X."/>
            <person name="Brodelius P.E."/>
            <person name="Rose J.K.C."/>
            <person name="Tang K."/>
        </authorList>
    </citation>
    <scope>NUCLEOTIDE SEQUENCE [LARGE SCALE GENOMIC DNA]</scope>
    <source>
        <strain evidence="3">cv. Huhao1</strain>
        <tissue evidence="2">Leaf</tissue>
    </source>
</reference>
<dbReference type="PANTHER" id="PTHR33116:SF76">
    <property type="entry name" value="DUF4283 DOMAIN-CONTAINING PROTEIN"/>
    <property type="match status" value="1"/>
</dbReference>
<name>A0A2U1NBI3_ARTAN</name>
<organism evidence="2 3">
    <name type="scientific">Artemisia annua</name>
    <name type="common">Sweet wormwood</name>
    <dbReference type="NCBI Taxonomy" id="35608"/>
    <lineage>
        <taxon>Eukaryota</taxon>
        <taxon>Viridiplantae</taxon>
        <taxon>Streptophyta</taxon>
        <taxon>Embryophyta</taxon>
        <taxon>Tracheophyta</taxon>
        <taxon>Spermatophyta</taxon>
        <taxon>Magnoliopsida</taxon>
        <taxon>eudicotyledons</taxon>
        <taxon>Gunneridae</taxon>
        <taxon>Pentapetalae</taxon>
        <taxon>asterids</taxon>
        <taxon>campanulids</taxon>
        <taxon>Asterales</taxon>
        <taxon>Asteraceae</taxon>
        <taxon>Asteroideae</taxon>
        <taxon>Anthemideae</taxon>
        <taxon>Artemisiinae</taxon>
        <taxon>Artemisia</taxon>
    </lineage>
</organism>
<dbReference type="PANTHER" id="PTHR33116">
    <property type="entry name" value="REVERSE TRANSCRIPTASE ZINC-BINDING DOMAIN-CONTAINING PROTEIN-RELATED-RELATED"/>
    <property type="match status" value="1"/>
</dbReference>
<keyword evidence="2" id="KW-0808">Transferase</keyword>
<feature type="compositionally biased region" description="Gly residues" evidence="1">
    <location>
        <begin position="355"/>
        <end position="364"/>
    </location>
</feature>
<dbReference type="EMBL" id="PKPP01003165">
    <property type="protein sequence ID" value="PWA70874.1"/>
    <property type="molecule type" value="Genomic_DNA"/>
</dbReference>
<sequence>MLDPDPTPVSMDLPPKPSDEFVLPKKSNKPNVSNKSRNIKKNSSKGGGRAKSSSDMVDTNEELDTMDGVEEGNEEAVGAPPSSKGVSQVNADGSNSGGMVADVGSFDGGNSGKVAEVGGMNACSVDFCIGKDSNVNTTSTNVEMPVPVHLNPVLNGLVSNDPNSDNVRDNGLFEHVDASVSLNGQANEVPGRTAKVESHTRNNLSFANAPQGMAGNANNKLRLYPLATFARVLVEVDAAKGLPGSIEVCYKSLGKSMCLGVEYAWSPPMCSHCKVFGHSFEACTKRELTEEEIAKMKEINDQYAQKTNGDVKDNEEWKNVTYKKVVKNGNEGSKEQGSQFANRGTYYSRNNASRGRGGVSGRGGYRNVQQGESSKTVDSQKVPMANKNSSEVSGLDNGTKMKKTYNRVNEQKKNVGPQDVQTNNRYSSLVDVDDDTNMVEGHNFDEGTKVGKGEISSSERLKNRIDALQREIVESNRSIGSNANKKAKEMMSERMKKSGKTSNVVLSSLYDEMYRMELGRIQDLTTSKQLLEVELFISLNTLFTEDLKNQWTDEMLEYFFKLKNEGLKEQVGVSGREAMMDEIMYCPFCNSCKDSHSHLFFACDFSRRLWERLKVMAKLDDLSCVWGEVVSGTVNKAASNKIWSIIQRLIFGAAVYFIWQERNFRIFKKCARSDEALFSLITETIRLRLIGLKILKVSNDVKDASTVWNFPLTLHSFEQSSLLRITAI</sequence>
<feature type="compositionally biased region" description="Acidic residues" evidence="1">
    <location>
        <begin position="58"/>
        <end position="74"/>
    </location>
</feature>
<keyword evidence="3" id="KW-1185">Reference proteome</keyword>
<feature type="region of interest" description="Disordered" evidence="1">
    <location>
        <begin position="328"/>
        <end position="399"/>
    </location>
</feature>
<feature type="compositionally biased region" description="Polar residues" evidence="1">
    <location>
        <begin position="84"/>
        <end position="94"/>
    </location>
</feature>
<dbReference type="STRING" id="35608.A0A2U1NBI3"/>
<keyword evidence="2" id="KW-0695">RNA-directed DNA polymerase</keyword>
<evidence type="ECO:0000313" key="2">
    <source>
        <dbReference type="EMBL" id="PWA70874.1"/>
    </source>
</evidence>
<dbReference type="GO" id="GO:0003964">
    <property type="term" value="F:RNA-directed DNA polymerase activity"/>
    <property type="evidence" value="ECO:0007669"/>
    <property type="project" value="UniProtKB-KW"/>
</dbReference>
<dbReference type="AlphaFoldDB" id="A0A2U1NBI3"/>
<accession>A0A2U1NBI3</accession>